<dbReference type="GO" id="GO:0005886">
    <property type="term" value="C:plasma membrane"/>
    <property type="evidence" value="ECO:0007669"/>
    <property type="project" value="UniProtKB-SubCell"/>
</dbReference>
<dbReference type="PANTHER" id="PTHR30462:SF0">
    <property type="entry name" value="INTERMEMBRANE TRANSPORT PROTEIN YEBT"/>
    <property type="match status" value="1"/>
</dbReference>
<feature type="domain" description="Mce/MlaD" evidence="8">
    <location>
        <begin position="50"/>
        <end position="141"/>
    </location>
</feature>
<dbReference type="PANTHER" id="PTHR30462">
    <property type="entry name" value="INTERMEMBRANE TRANSPORT PROTEIN PQIB-RELATED"/>
    <property type="match status" value="1"/>
</dbReference>
<feature type="domain" description="Mce/MlaD" evidence="8">
    <location>
        <begin position="750"/>
        <end position="809"/>
    </location>
</feature>
<gene>
    <name evidence="9" type="ORF">GT360_07070</name>
</gene>
<keyword evidence="2" id="KW-1003">Cell membrane</keyword>
<accession>A0A7Z2T2S3</accession>
<dbReference type="Pfam" id="PF02470">
    <property type="entry name" value="MlaD"/>
    <property type="match status" value="7"/>
</dbReference>
<evidence type="ECO:0000256" key="3">
    <source>
        <dbReference type="ARBA" id="ARBA00022519"/>
    </source>
</evidence>
<feature type="domain" description="Mce/MlaD" evidence="8">
    <location>
        <begin position="523"/>
        <end position="580"/>
    </location>
</feature>
<evidence type="ECO:0000256" key="2">
    <source>
        <dbReference type="ARBA" id="ARBA00022475"/>
    </source>
</evidence>
<feature type="domain" description="Mce/MlaD" evidence="8">
    <location>
        <begin position="167"/>
        <end position="226"/>
    </location>
</feature>
<dbReference type="RefSeq" id="WP_164648193.1">
    <property type="nucleotide sequence ID" value="NZ_CP047475.1"/>
</dbReference>
<feature type="domain" description="Mce/MlaD" evidence="8">
    <location>
        <begin position="640"/>
        <end position="727"/>
    </location>
</feature>
<keyword evidence="5 7" id="KW-1133">Transmembrane helix</keyword>
<keyword evidence="6 7" id="KW-0472">Membrane</keyword>
<dbReference type="InterPro" id="IPR003399">
    <property type="entry name" value="Mce/MlaD"/>
</dbReference>
<evidence type="ECO:0000313" key="10">
    <source>
        <dbReference type="Proteomes" id="UP000464262"/>
    </source>
</evidence>
<keyword evidence="10" id="KW-1185">Reference proteome</keyword>
<evidence type="ECO:0000256" key="1">
    <source>
        <dbReference type="ARBA" id="ARBA00004533"/>
    </source>
</evidence>
<evidence type="ECO:0000313" key="9">
    <source>
        <dbReference type="EMBL" id="QIA63291.1"/>
    </source>
</evidence>
<evidence type="ECO:0000256" key="6">
    <source>
        <dbReference type="ARBA" id="ARBA00023136"/>
    </source>
</evidence>
<keyword evidence="3" id="KW-0997">Cell inner membrane</keyword>
<sequence length="880" mass="95951">MSEGKNNSESTTTFKPNVKKNRGISPLWMLPILTMVLAGWLVFKAVHDAGQRVQIYFSDAQGLVPGRTAIRYQGLEIGMVRDINLTEDLEQIYVDADIYPQANKLLTEGARFWLVKPQASLTGVSGLDALVSGNYIAIQPGDVNAKPATQFTALDFAPADQGVSEGLNIVLKARDLGGISIGSQIVYRKIPIGEVYNYRLDETSKHVIIKANINDDYAHIITDESRFWNVSGIGASIGLDGVDMRLESVSALISGAIAVDSPDGGLPVADDTEFQLYKDVKTAGRGIAIQITLPDNHNISSNGTSIFYRGIKVGQVTRVSLSENREKIVAHAAIEPVFVDMLTDNTQFILQEAKVSLSGVENLGNLVKGNFLTIEPEDGERAREFVAVRQDDFDRQLPNSLPLKLVSDDAYGLEVGTPIKYRGIKVGNITDINLIKDSVVFDVLIEGEYSNLIRSSNRFYVAGTASVQFDEQGLNVHVPPAKQLLEGSISFLSEGSDKPSTQYSLFKSQSHSELAKFNQSGSQKLTLFADELPPISIGAPLLYRNLQVGSVVDYSLNKEGVSVTVSIENQYRYLIESDTVFWNRSGVEIDASLSGIKVTASPLKTLVNGGIAFDRIQGVTNKVGKNWKLYDSLDTAKAYGQYITLQGSHTHELNVGTKIKFGSVTVGEVTDITPNFQNDSFEFGARIYPQFASDVARSASQFYIAPVEVSLSGIRNLKSALNPQITVIPGEGPKATSFTLQNNVIERYDYTLTLQSETRSSVQVGTPVTYREMQVGSVIGVSLGEFADRVITTITIEPEYRYLVRANSVFWNASGLDVSIGLTGAKVKAGTLDSIIKGGIAFATPQEAQLKPPAKSGYTFFLNAQAKEEWTGWRTPIPKP</sequence>
<dbReference type="KEGG" id="vas:GT360_07070"/>
<feature type="transmembrane region" description="Helical" evidence="7">
    <location>
        <begin position="24"/>
        <end position="43"/>
    </location>
</feature>
<dbReference type="Proteomes" id="UP000464262">
    <property type="component" value="Chromosome 1"/>
</dbReference>
<dbReference type="InterPro" id="IPR051800">
    <property type="entry name" value="PqiA-PqiB_transport"/>
</dbReference>
<feature type="domain" description="Mce/MlaD" evidence="8">
    <location>
        <begin position="286"/>
        <end position="376"/>
    </location>
</feature>
<name>A0A7Z2T2S3_9VIBR</name>
<dbReference type="EMBL" id="CP047475">
    <property type="protein sequence ID" value="QIA63291.1"/>
    <property type="molecule type" value="Genomic_DNA"/>
</dbReference>
<evidence type="ECO:0000256" key="7">
    <source>
        <dbReference type="SAM" id="Phobius"/>
    </source>
</evidence>
<feature type="domain" description="Mce/MlaD" evidence="8">
    <location>
        <begin position="402"/>
        <end position="461"/>
    </location>
</feature>
<proteinExistence type="predicted"/>
<dbReference type="AlphaFoldDB" id="A0A7Z2T2S3"/>
<evidence type="ECO:0000256" key="4">
    <source>
        <dbReference type="ARBA" id="ARBA00022692"/>
    </source>
</evidence>
<evidence type="ECO:0000259" key="8">
    <source>
        <dbReference type="Pfam" id="PF02470"/>
    </source>
</evidence>
<reference evidence="9 10" key="1">
    <citation type="submission" date="2020-01" db="EMBL/GenBank/DDBJ databases">
        <title>Whole genome and functional gene identification of agarase of Vibrio HN897.</title>
        <authorList>
            <person name="Liu Y."/>
            <person name="Zhao Z."/>
        </authorList>
    </citation>
    <scope>NUCLEOTIDE SEQUENCE [LARGE SCALE GENOMIC DNA]</scope>
    <source>
        <strain evidence="9 10">HN897</strain>
    </source>
</reference>
<organism evidence="9 10">
    <name type="scientific">Vibrio astriarenae</name>
    <dbReference type="NCBI Taxonomy" id="1481923"/>
    <lineage>
        <taxon>Bacteria</taxon>
        <taxon>Pseudomonadati</taxon>
        <taxon>Pseudomonadota</taxon>
        <taxon>Gammaproteobacteria</taxon>
        <taxon>Vibrionales</taxon>
        <taxon>Vibrionaceae</taxon>
        <taxon>Vibrio</taxon>
    </lineage>
</organism>
<comment type="subcellular location">
    <subcellularLocation>
        <location evidence="1">Cell inner membrane</location>
    </subcellularLocation>
</comment>
<keyword evidence="4 7" id="KW-0812">Transmembrane</keyword>
<evidence type="ECO:0000256" key="5">
    <source>
        <dbReference type="ARBA" id="ARBA00022989"/>
    </source>
</evidence>
<protein>
    <submittedName>
        <fullName evidence="9">MCE family protein</fullName>
    </submittedName>
</protein>